<organism evidence="1 2">
    <name type="scientific">Mesonia oceanica</name>
    <dbReference type="NCBI Taxonomy" id="2687242"/>
    <lineage>
        <taxon>Bacteria</taxon>
        <taxon>Pseudomonadati</taxon>
        <taxon>Bacteroidota</taxon>
        <taxon>Flavobacteriia</taxon>
        <taxon>Flavobacteriales</taxon>
        <taxon>Flavobacteriaceae</taxon>
        <taxon>Mesonia</taxon>
    </lineage>
</organism>
<evidence type="ECO:0000313" key="1">
    <source>
        <dbReference type="EMBL" id="VVV00411.1"/>
    </source>
</evidence>
<reference evidence="1" key="1">
    <citation type="submission" date="2019-09" db="EMBL/GenBank/DDBJ databases">
        <authorList>
            <person name="Rodrigo-Torres L."/>
            <person name="Arahal R. D."/>
            <person name="Lucena T."/>
        </authorList>
    </citation>
    <scope>NUCLEOTIDE SEQUENCE</scope>
    <source>
        <strain evidence="1">ISS653</strain>
    </source>
</reference>
<accession>A0AC61Y7L8</accession>
<keyword evidence="1" id="KW-0808">Transferase</keyword>
<dbReference type="Proteomes" id="UP000356253">
    <property type="component" value="Unassembled WGS sequence"/>
</dbReference>
<sequence>MHIIISAEQLKEELENENLIILDCSTKSNKAGIESKYQNIKIKGARYFDLKNDFSEKNSKFPNTLPNPNQFEINARKIGINKSSYVVLYDDIGIYTSARAWWMFKIMGHKNVSVLNGGLPEWMNKNFPIQKDYSPVYIKGNFKSDFQKNMISDIENVKSNLNNKNSLLIDARTPGRFSGKEEEPRKNLRSGNIPNSKNIPFEYVLNAGKFKEKSELKLIFKKVNTESKELIFSCGSGVTACIVYLASELVLNNNKSVYDGSWTEWASLVQ</sequence>
<proteinExistence type="predicted"/>
<dbReference type="EMBL" id="CABVMM010000006">
    <property type="protein sequence ID" value="VVV00411.1"/>
    <property type="molecule type" value="Genomic_DNA"/>
</dbReference>
<keyword evidence="2" id="KW-1185">Reference proteome</keyword>
<dbReference type="EC" id="2.8.1.2" evidence="1"/>
<comment type="caution">
    <text evidence="1">The sequence shown here is derived from an EMBL/GenBank/DDBJ whole genome shotgun (WGS) entry which is preliminary data.</text>
</comment>
<name>A0AC61Y7L8_9FLAO</name>
<protein>
    <submittedName>
        <fullName evidence="1">3-mercaptopyruvate sulfurtransferase</fullName>
        <ecNumber evidence="1">2.8.1.2</ecNumber>
    </submittedName>
</protein>
<evidence type="ECO:0000313" key="2">
    <source>
        <dbReference type="Proteomes" id="UP000356253"/>
    </source>
</evidence>
<gene>
    <name evidence="1" type="primary">sseA</name>
    <name evidence="1" type="ORF">FVB9532_01681</name>
</gene>